<keyword evidence="4" id="KW-1185">Reference proteome</keyword>
<organism evidence="3 5">
    <name type="scientific">Adineta ricciae</name>
    <name type="common">Rotifer</name>
    <dbReference type="NCBI Taxonomy" id="249248"/>
    <lineage>
        <taxon>Eukaryota</taxon>
        <taxon>Metazoa</taxon>
        <taxon>Spiralia</taxon>
        <taxon>Gnathifera</taxon>
        <taxon>Rotifera</taxon>
        <taxon>Eurotatoria</taxon>
        <taxon>Bdelloidea</taxon>
        <taxon>Adinetida</taxon>
        <taxon>Adinetidae</taxon>
        <taxon>Adineta</taxon>
    </lineage>
</organism>
<protein>
    <submittedName>
        <fullName evidence="3">Uncharacterized protein</fullName>
    </submittedName>
</protein>
<gene>
    <name evidence="3" type="ORF">EDS130_LOCUS25774</name>
    <name evidence="2" type="ORF">XAT740_LOCUS18997</name>
</gene>
<name>A0A814WUA4_ADIRI</name>
<dbReference type="OrthoDB" id="10044505at2759"/>
<dbReference type="Gene3D" id="2.120.10.30">
    <property type="entry name" value="TolB, C-terminal domain"/>
    <property type="match status" value="1"/>
</dbReference>
<dbReference type="SUPFAM" id="SSF63829">
    <property type="entry name" value="Calcium-dependent phosphotriesterase"/>
    <property type="match status" value="1"/>
</dbReference>
<accession>A0A814WUA4</accession>
<reference evidence="3" key="1">
    <citation type="submission" date="2021-02" db="EMBL/GenBank/DDBJ databases">
        <authorList>
            <person name="Nowell W R."/>
        </authorList>
    </citation>
    <scope>NUCLEOTIDE SEQUENCE</scope>
</reference>
<sequence>MLFNDKLRRFVFLSLITEVSAISYNRPIISPDLAWNSVGVTIGNQSIAGLNPTDIVIDGSNTIFISHENQEIIHVFLGVNSTNLSSLFVLTSDEIYFSSINGVTEMKLNVKNSILRMDSYVRCVDIFLTVNQTLYCSLSDQHQIIAKSLFDEWSYLLTVAETGGPGSTSITLRNPRGIFLDENNSTFFVADCENNRIQSFESGSLLGQTIQTIDLNCPTAIMLDGSGYFFIADSMNN</sequence>
<evidence type="ECO:0000313" key="4">
    <source>
        <dbReference type="Proteomes" id="UP000663828"/>
    </source>
</evidence>
<feature type="chain" id="PRO_5036226415" evidence="1">
    <location>
        <begin position="22"/>
        <end position="237"/>
    </location>
</feature>
<keyword evidence="1" id="KW-0732">Signal</keyword>
<evidence type="ECO:0000256" key="1">
    <source>
        <dbReference type="SAM" id="SignalP"/>
    </source>
</evidence>
<dbReference type="Proteomes" id="UP000663828">
    <property type="component" value="Unassembled WGS sequence"/>
</dbReference>
<dbReference type="InterPro" id="IPR011042">
    <property type="entry name" value="6-blade_b-propeller_TolB-like"/>
</dbReference>
<feature type="signal peptide" evidence="1">
    <location>
        <begin position="1"/>
        <end position="21"/>
    </location>
</feature>
<comment type="caution">
    <text evidence="3">The sequence shown here is derived from an EMBL/GenBank/DDBJ whole genome shotgun (WGS) entry which is preliminary data.</text>
</comment>
<dbReference type="AlphaFoldDB" id="A0A814WUA4"/>
<dbReference type="EMBL" id="CAJNOR010001283">
    <property type="protein sequence ID" value="CAF1113578.1"/>
    <property type="molecule type" value="Genomic_DNA"/>
</dbReference>
<evidence type="ECO:0000313" key="2">
    <source>
        <dbReference type="EMBL" id="CAF1113578.1"/>
    </source>
</evidence>
<evidence type="ECO:0000313" key="3">
    <source>
        <dbReference type="EMBL" id="CAF1208823.1"/>
    </source>
</evidence>
<evidence type="ECO:0000313" key="5">
    <source>
        <dbReference type="Proteomes" id="UP000663852"/>
    </source>
</evidence>
<dbReference type="EMBL" id="CAJNOJ010000153">
    <property type="protein sequence ID" value="CAF1208823.1"/>
    <property type="molecule type" value="Genomic_DNA"/>
</dbReference>
<proteinExistence type="predicted"/>
<dbReference type="Proteomes" id="UP000663852">
    <property type="component" value="Unassembled WGS sequence"/>
</dbReference>